<gene>
    <name evidence="1" type="ORF">SAMN05216550_12363</name>
</gene>
<dbReference type="InterPro" id="IPR032787">
    <property type="entry name" value="Prok-E2_D"/>
</dbReference>
<accession>A0AAQ1GMI7</accession>
<proteinExistence type="predicted"/>
<dbReference type="Pfam" id="PF14460">
    <property type="entry name" value="Prok-E2_D"/>
    <property type="match status" value="1"/>
</dbReference>
<protein>
    <submittedName>
        <fullName evidence="1">PRTRC system protein B</fullName>
    </submittedName>
</protein>
<dbReference type="AlphaFoldDB" id="A0AAQ1GMI7"/>
<dbReference type="InterPro" id="IPR022280">
    <property type="entry name" value="PRTRC_protein-B"/>
</dbReference>
<sequence length="239" mass="25908">MKDVVTGRLGSTVSLTSAILLYESPKGACFATVHPVEVPERSGRAVIGAGRPVSREALLKALRALDENAAAKAAFLPSTVLGLTSQAVTWWCAPAPRRVFFRCEELGTRTAVVPHPGLVFQASINGFRVFSVKNCDRPGPDTPLFEPPYFNTWNDGLVCIGSARVPSHIDVDSISGWESGFFESEFTHPNHGGKRIAYETGEFAFWRDMLDGKFEAFPLDALVPTNGTVLKLINARGDA</sequence>
<evidence type="ECO:0000313" key="2">
    <source>
        <dbReference type="Proteomes" id="UP000183529"/>
    </source>
</evidence>
<dbReference type="EMBL" id="FNZM01000023">
    <property type="protein sequence ID" value="SEK13028.1"/>
    <property type="molecule type" value="Genomic_DNA"/>
</dbReference>
<name>A0AAQ1GMI7_9BURK</name>
<dbReference type="RefSeq" id="WP_074987034.1">
    <property type="nucleotide sequence ID" value="NZ_CADFGN010000015.1"/>
</dbReference>
<comment type="caution">
    <text evidence="1">The sequence shown here is derived from an EMBL/GenBank/DDBJ whole genome shotgun (WGS) entry which is preliminary data.</text>
</comment>
<dbReference type="Proteomes" id="UP000183529">
    <property type="component" value="Unassembled WGS sequence"/>
</dbReference>
<organism evidence="1 2">
    <name type="scientific">Paraburkholderia tropica</name>
    <dbReference type="NCBI Taxonomy" id="92647"/>
    <lineage>
        <taxon>Bacteria</taxon>
        <taxon>Pseudomonadati</taxon>
        <taxon>Pseudomonadota</taxon>
        <taxon>Betaproteobacteria</taxon>
        <taxon>Burkholderiales</taxon>
        <taxon>Burkholderiaceae</taxon>
        <taxon>Paraburkholderia</taxon>
    </lineage>
</organism>
<dbReference type="NCBIfam" id="TIGR03737">
    <property type="entry name" value="PRTRC_B"/>
    <property type="match status" value="1"/>
</dbReference>
<reference evidence="1 2" key="1">
    <citation type="submission" date="2016-10" db="EMBL/GenBank/DDBJ databases">
        <authorList>
            <person name="Varghese N."/>
            <person name="Submissions S."/>
        </authorList>
    </citation>
    <scope>NUCLEOTIDE SEQUENCE [LARGE SCALE GENOMIC DNA]</scope>
    <source>
        <strain evidence="1 2">LMG 22274</strain>
    </source>
</reference>
<evidence type="ECO:0000313" key="1">
    <source>
        <dbReference type="EMBL" id="SEK13028.1"/>
    </source>
</evidence>